<dbReference type="InterPro" id="IPR018239">
    <property type="entry name" value="DNA_ligase_AS"/>
</dbReference>
<keyword evidence="4 11" id="KW-0479">Metal-binding</keyword>
<dbReference type="SUPFAM" id="SSF47781">
    <property type="entry name" value="RuvA domain 2-like"/>
    <property type="match status" value="1"/>
</dbReference>
<dbReference type="GO" id="GO:0016874">
    <property type="term" value="F:ligase activity"/>
    <property type="evidence" value="ECO:0007669"/>
    <property type="project" value="UniProtKB-KW"/>
</dbReference>
<keyword evidence="11" id="KW-0464">Manganese</keyword>
<dbReference type="PIRSF" id="PIRSF001604">
    <property type="entry name" value="LigA"/>
    <property type="match status" value="1"/>
</dbReference>
<evidence type="ECO:0000256" key="5">
    <source>
        <dbReference type="ARBA" id="ARBA00022763"/>
    </source>
</evidence>
<dbReference type="InterPro" id="IPR010994">
    <property type="entry name" value="RuvA_2-like"/>
</dbReference>
<dbReference type="Gene3D" id="2.40.50.140">
    <property type="entry name" value="Nucleic acid-binding proteins"/>
    <property type="match status" value="1"/>
</dbReference>
<comment type="function">
    <text evidence="1 11">DNA ligase that catalyzes the formation of phosphodiester linkages between 5'-phosphoryl and 3'-hydroxyl groups in double-stranded DNA using NAD as a coenzyme and as the energy source for the reaction. It is essential for DNA replication and repair of damaged DNA.</text>
</comment>
<evidence type="ECO:0000259" key="12">
    <source>
        <dbReference type="PROSITE" id="PS50172"/>
    </source>
</evidence>
<dbReference type="CDD" id="cd17748">
    <property type="entry name" value="BRCT_DNA_ligase_like"/>
    <property type="match status" value="1"/>
</dbReference>
<evidence type="ECO:0000313" key="14">
    <source>
        <dbReference type="Proteomes" id="UP001501207"/>
    </source>
</evidence>
<feature type="binding site" evidence="11">
    <location>
        <position position="161"/>
    </location>
    <ligand>
        <name>NAD(+)</name>
        <dbReference type="ChEBI" id="CHEBI:57540"/>
    </ligand>
</feature>
<dbReference type="SMART" id="SM00532">
    <property type="entry name" value="LIGANc"/>
    <property type="match status" value="1"/>
</dbReference>
<feature type="binding site" evidence="11">
    <location>
        <position position="444"/>
    </location>
    <ligand>
        <name>Zn(2+)</name>
        <dbReference type="ChEBI" id="CHEBI:29105"/>
    </ligand>
</feature>
<organism evidence="13 14">
    <name type="scientific">Compostibacter hankyongensis</name>
    <dbReference type="NCBI Taxonomy" id="1007089"/>
    <lineage>
        <taxon>Bacteria</taxon>
        <taxon>Pseudomonadati</taxon>
        <taxon>Bacteroidota</taxon>
        <taxon>Chitinophagia</taxon>
        <taxon>Chitinophagales</taxon>
        <taxon>Chitinophagaceae</taxon>
        <taxon>Compostibacter</taxon>
    </lineage>
</organism>
<dbReference type="HAMAP" id="MF_01588">
    <property type="entry name" value="DNA_ligase_A"/>
    <property type="match status" value="1"/>
</dbReference>
<dbReference type="Gene3D" id="3.40.50.10190">
    <property type="entry name" value="BRCT domain"/>
    <property type="match status" value="1"/>
</dbReference>
<keyword evidence="5 11" id="KW-0227">DNA damage</keyword>
<dbReference type="InterPro" id="IPR012340">
    <property type="entry name" value="NA-bd_OB-fold"/>
</dbReference>
<comment type="caution">
    <text evidence="13">The sequence shown here is derived from an EMBL/GenBank/DDBJ whole genome shotgun (WGS) entry which is preliminary data.</text>
</comment>
<reference evidence="14" key="1">
    <citation type="journal article" date="2019" name="Int. J. Syst. Evol. Microbiol.">
        <title>The Global Catalogue of Microorganisms (GCM) 10K type strain sequencing project: providing services to taxonomists for standard genome sequencing and annotation.</title>
        <authorList>
            <consortium name="The Broad Institute Genomics Platform"/>
            <consortium name="The Broad Institute Genome Sequencing Center for Infectious Disease"/>
            <person name="Wu L."/>
            <person name="Ma J."/>
        </authorList>
    </citation>
    <scope>NUCLEOTIDE SEQUENCE [LARGE SCALE GENOMIC DNA]</scope>
    <source>
        <strain evidence="14">JCM 17664</strain>
    </source>
</reference>
<feature type="binding site" evidence="11">
    <location>
        <begin position="58"/>
        <end position="62"/>
    </location>
    <ligand>
        <name>NAD(+)</name>
        <dbReference type="ChEBI" id="CHEBI:57540"/>
    </ligand>
</feature>
<evidence type="ECO:0000256" key="10">
    <source>
        <dbReference type="ARBA" id="ARBA00034005"/>
    </source>
</evidence>
<dbReference type="Gene3D" id="6.20.10.30">
    <property type="match status" value="1"/>
</dbReference>
<feature type="binding site" evidence="11">
    <location>
        <position position="464"/>
    </location>
    <ligand>
        <name>Zn(2+)</name>
        <dbReference type="ChEBI" id="CHEBI:29105"/>
    </ligand>
</feature>
<dbReference type="Gene3D" id="1.10.150.20">
    <property type="entry name" value="5' to 3' exonuclease, C-terminal subdomain"/>
    <property type="match status" value="2"/>
</dbReference>
<proteinExistence type="inferred from homology"/>
<keyword evidence="3 11" id="KW-0235">DNA replication</keyword>
<dbReference type="InterPro" id="IPR001679">
    <property type="entry name" value="DNA_ligase"/>
</dbReference>
<keyword evidence="7 11" id="KW-0460">Magnesium</keyword>
<accession>A0ABP8FTH0</accession>
<evidence type="ECO:0000256" key="7">
    <source>
        <dbReference type="ARBA" id="ARBA00022842"/>
    </source>
</evidence>
<dbReference type="InterPro" id="IPR004149">
    <property type="entry name" value="Znf_DNAligase_C4"/>
</dbReference>
<evidence type="ECO:0000256" key="4">
    <source>
        <dbReference type="ARBA" id="ARBA00022723"/>
    </source>
</evidence>
<dbReference type="NCBIfam" id="NF005932">
    <property type="entry name" value="PRK07956.1"/>
    <property type="match status" value="1"/>
</dbReference>
<feature type="binding site" evidence="11">
    <location>
        <position position="199"/>
    </location>
    <ligand>
        <name>NAD(+)</name>
        <dbReference type="ChEBI" id="CHEBI:57540"/>
    </ligand>
</feature>
<dbReference type="Proteomes" id="UP001501207">
    <property type="component" value="Unassembled WGS sequence"/>
</dbReference>
<comment type="similarity">
    <text evidence="11">Belongs to the NAD-dependent DNA ligase family. LigA subfamily.</text>
</comment>
<evidence type="ECO:0000256" key="9">
    <source>
        <dbReference type="ARBA" id="ARBA00023204"/>
    </source>
</evidence>
<dbReference type="Pfam" id="PF03120">
    <property type="entry name" value="OB_DNA_ligase"/>
    <property type="match status" value="1"/>
</dbReference>
<dbReference type="InterPro" id="IPR013839">
    <property type="entry name" value="DNAligase_adenylation"/>
</dbReference>
<evidence type="ECO:0000256" key="1">
    <source>
        <dbReference type="ARBA" id="ARBA00004067"/>
    </source>
</evidence>
<name>A0ABP8FTH0_9BACT</name>
<keyword evidence="6 11" id="KW-0862">Zinc</keyword>
<dbReference type="SUPFAM" id="SSF52113">
    <property type="entry name" value="BRCT domain"/>
    <property type="match status" value="1"/>
</dbReference>
<dbReference type="Pfam" id="PF00533">
    <property type="entry name" value="BRCT"/>
    <property type="match status" value="1"/>
</dbReference>
<feature type="active site" description="N6-AMP-lysine intermediate" evidence="11">
    <location>
        <position position="140"/>
    </location>
</feature>
<sequence length="712" mass="79324">MYNQNTTQKLLRLAGKLLAQAGSSGAGGADEQTIADVRQVINFADWRYYIQDDPLLADQEYDKLFSLLKQLEQRRPELITPDSPTQRIAQGLTRAFPTVQHLVPMLSLDNSYNEADLLDWARRNGSLTGSSDIEYCAEPKFDGASISLIYEDDRLVRGATRGNGIAGDDITVNIRQIRSIPLTAPFSRFGIRQAEIRGEVLIHKDAFKTFNEQRLADNLPPLANPRNAASGSLRMVDPREVGKRGLVAFLYHLAFYQPESAAGEEEALKTHYGTLEMLQELGFRTPLKATRKIAGIANVVEWCHRFETQRDDLPYEVDGVVIKVNDYALQEKMGMTTHHPRWAMAFKFKARQATSKLLRIEFQVGRTGSITPVAKIDPVPIGGVTVASVSLFNEDVVREKDLRIGDTVLVERAGDVIPYIVKPLAELRNGSEKEIRFPTHCPVCGDELYKAPGESAWRCVNINCEAQVLERLIHFVSKNAMDIHSLGEANIRRFYSLGLLRDIPGIYRLDFEKIGTLEGFGQRSVDNLKQAVEHSKQQPLHRLIYALGIRYVGETTAKTLAHAVERLPDLEHLSEASLLELEDIGPKVAGSVIEFFSNPDNRHILKQLETLGLNISRDTPRSDPASHQLEGQTFLFTGTLARLKRSEAEAMVEQMGGKILSGVSSKLNYLVVGEDAGSKLEKAKKIASIHILSEDAFLKMAAPGEKTKDTED</sequence>
<dbReference type="RefSeq" id="WP_344978655.1">
    <property type="nucleotide sequence ID" value="NZ_BAABFN010000004.1"/>
</dbReference>
<dbReference type="CDD" id="cd00114">
    <property type="entry name" value="LIGANc"/>
    <property type="match status" value="1"/>
</dbReference>
<feature type="binding site" evidence="11">
    <location>
        <position position="441"/>
    </location>
    <ligand>
        <name>Zn(2+)</name>
        <dbReference type="ChEBI" id="CHEBI:29105"/>
    </ligand>
</feature>
<evidence type="ECO:0000256" key="11">
    <source>
        <dbReference type="HAMAP-Rule" id="MF_01588"/>
    </source>
</evidence>
<dbReference type="Gene3D" id="3.30.470.30">
    <property type="entry name" value="DNA ligase/mRNA capping enzyme"/>
    <property type="match status" value="1"/>
</dbReference>
<comment type="cofactor">
    <cofactor evidence="11">
        <name>Mg(2+)</name>
        <dbReference type="ChEBI" id="CHEBI:18420"/>
    </cofactor>
    <cofactor evidence="11">
        <name>Mn(2+)</name>
        <dbReference type="ChEBI" id="CHEBI:29035"/>
    </cofactor>
</comment>
<dbReference type="PROSITE" id="PS01055">
    <property type="entry name" value="DNA_LIGASE_N1"/>
    <property type="match status" value="1"/>
</dbReference>
<dbReference type="EC" id="6.5.1.2" evidence="11"/>
<dbReference type="PANTHER" id="PTHR23389">
    <property type="entry name" value="CHROMOSOME TRANSMISSION FIDELITY FACTOR 18"/>
    <property type="match status" value="1"/>
</dbReference>
<feature type="domain" description="BRCT" evidence="12">
    <location>
        <begin position="624"/>
        <end position="699"/>
    </location>
</feature>
<dbReference type="InterPro" id="IPR041663">
    <property type="entry name" value="DisA/LigA_HHH"/>
</dbReference>
<feature type="binding site" evidence="11">
    <location>
        <begin position="107"/>
        <end position="108"/>
    </location>
    <ligand>
        <name>NAD(+)</name>
        <dbReference type="ChEBI" id="CHEBI:57540"/>
    </ligand>
</feature>
<evidence type="ECO:0000256" key="3">
    <source>
        <dbReference type="ARBA" id="ARBA00022705"/>
    </source>
</evidence>
<dbReference type="Pfam" id="PF12826">
    <property type="entry name" value="HHH_2"/>
    <property type="match status" value="1"/>
</dbReference>
<feature type="binding site" evidence="11">
    <location>
        <position position="138"/>
    </location>
    <ligand>
        <name>NAD(+)</name>
        <dbReference type="ChEBI" id="CHEBI:57540"/>
    </ligand>
</feature>
<feature type="binding site" evidence="11">
    <location>
        <position position="347"/>
    </location>
    <ligand>
        <name>NAD(+)</name>
        <dbReference type="ChEBI" id="CHEBI:57540"/>
    </ligand>
</feature>
<dbReference type="InterPro" id="IPR001357">
    <property type="entry name" value="BRCT_dom"/>
</dbReference>
<evidence type="ECO:0000256" key="8">
    <source>
        <dbReference type="ARBA" id="ARBA00023027"/>
    </source>
</evidence>
<keyword evidence="9 11" id="KW-0234">DNA repair</keyword>
<dbReference type="SUPFAM" id="SSF50249">
    <property type="entry name" value="Nucleic acid-binding proteins"/>
    <property type="match status" value="1"/>
</dbReference>
<dbReference type="PROSITE" id="PS50172">
    <property type="entry name" value="BRCT"/>
    <property type="match status" value="1"/>
</dbReference>
<comment type="caution">
    <text evidence="11">Lacks conserved residue(s) required for the propagation of feature annotation.</text>
</comment>
<evidence type="ECO:0000256" key="6">
    <source>
        <dbReference type="ARBA" id="ARBA00022833"/>
    </source>
</evidence>
<evidence type="ECO:0000256" key="2">
    <source>
        <dbReference type="ARBA" id="ARBA00022598"/>
    </source>
</evidence>
<keyword evidence="2 11" id="KW-0436">Ligase</keyword>
<dbReference type="SUPFAM" id="SSF56091">
    <property type="entry name" value="DNA ligase/mRNA capping enzyme, catalytic domain"/>
    <property type="match status" value="1"/>
</dbReference>
<dbReference type="EMBL" id="BAABFN010000004">
    <property type="protein sequence ID" value="GAA4310709.1"/>
    <property type="molecule type" value="Genomic_DNA"/>
</dbReference>
<dbReference type="InterPro" id="IPR004150">
    <property type="entry name" value="NAD_DNA_ligase_OB"/>
</dbReference>
<dbReference type="Pfam" id="PF03119">
    <property type="entry name" value="DNA_ligase_ZBD"/>
    <property type="match status" value="1"/>
</dbReference>
<dbReference type="InterPro" id="IPR036420">
    <property type="entry name" value="BRCT_dom_sf"/>
</dbReference>
<keyword evidence="8 11" id="KW-0520">NAD</keyword>
<feature type="binding site" evidence="11">
    <location>
        <position position="323"/>
    </location>
    <ligand>
        <name>NAD(+)</name>
        <dbReference type="ChEBI" id="CHEBI:57540"/>
    </ligand>
</feature>
<dbReference type="Pfam" id="PF01653">
    <property type="entry name" value="DNA_ligase_aden"/>
    <property type="match status" value="1"/>
</dbReference>
<dbReference type="NCBIfam" id="TIGR00575">
    <property type="entry name" value="dnlj"/>
    <property type="match status" value="1"/>
</dbReference>
<gene>
    <name evidence="11 13" type="primary">ligA</name>
    <name evidence="13" type="ORF">GCM10023143_19350</name>
</gene>
<dbReference type="Gene3D" id="1.10.287.610">
    <property type="entry name" value="Helix hairpin bin"/>
    <property type="match status" value="1"/>
</dbReference>
<keyword evidence="14" id="KW-1185">Reference proteome</keyword>
<dbReference type="InterPro" id="IPR013840">
    <property type="entry name" value="DNAligase_N"/>
</dbReference>
<protein>
    <recommendedName>
        <fullName evidence="11">DNA ligase</fullName>
        <ecNumber evidence="11">6.5.1.2</ecNumber>
    </recommendedName>
    <alternativeName>
        <fullName evidence="11">Polydeoxyribonucleotide synthase [NAD(+)]</fullName>
    </alternativeName>
</protein>
<comment type="catalytic activity">
    <reaction evidence="10 11">
        <text>NAD(+) + (deoxyribonucleotide)n-3'-hydroxyl + 5'-phospho-(deoxyribonucleotide)m = (deoxyribonucleotide)n+m + AMP + beta-nicotinamide D-nucleotide.</text>
        <dbReference type="EC" id="6.5.1.2"/>
    </reaction>
</comment>
<evidence type="ECO:0000313" key="13">
    <source>
        <dbReference type="EMBL" id="GAA4310709.1"/>
    </source>
</evidence>
<dbReference type="SMART" id="SM00292">
    <property type="entry name" value="BRCT"/>
    <property type="match status" value="1"/>
</dbReference>
<dbReference type="PANTHER" id="PTHR23389:SF9">
    <property type="entry name" value="DNA LIGASE"/>
    <property type="match status" value="1"/>
</dbReference>